<dbReference type="Gene3D" id="1.10.20.10">
    <property type="entry name" value="Histone, subunit A"/>
    <property type="match status" value="1"/>
</dbReference>
<comment type="similarity">
    <text evidence="3">Belongs to the histone H3 family.</text>
</comment>
<dbReference type="PANTHER" id="PTHR45810:SF14">
    <property type="entry name" value="CENTROMERE PROTEIN A"/>
    <property type="match status" value="1"/>
</dbReference>
<dbReference type="PRINTS" id="PR00622">
    <property type="entry name" value="HISTONEH3"/>
</dbReference>
<evidence type="ECO:0000256" key="2">
    <source>
        <dbReference type="ARBA" id="ARBA00004286"/>
    </source>
</evidence>
<dbReference type="GO" id="GO:0005634">
    <property type="term" value="C:nucleus"/>
    <property type="evidence" value="ECO:0007669"/>
    <property type="project" value="UniProtKB-SubCell"/>
</dbReference>
<dbReference type="EMBL" id="JAPTSV010000008">
    <property type="protein sequence ID" value="KAJ1525140.1"/>
    <property type="molecule type" value="Genomic_DNA"/>
</dbReference>
<protein>
    <recommendedName>
        <fullName evidence="8">Core Histone H2A/H2B/H3 domain-containing protein</fullName>
    </recommendedName>
</protein>
<dbReference type="Pfam" id="PF00125">
    <property type="entry name" value="Histone"/>
    <property type="match status" value="1"/>
</dbReference>
<reference evidence="9" key="1">
    <citation type="submission" date="2022-12" db="EMBL/GenBank/DDBJ databases">
        <title>Chromosome-level genome assembly of the bean flower thrips Megalurothrips usitatus.</title>
        <authorList>
            <person name="Ma L."/>
            <person name="Liu Q."/>
            <person name="Li H."/>
            <person name="Cai W."/>
        </authorList>
    </citation>
    <scope>NUCLEOTIDE SEQUENCE</scope>
    <source>
        <strain evidence="9">Cailab_2022a</strain>
    </source>
</reference>
<evidence type="ECO:0000256" key="1">
    <source>
        <dbReference type="ARBA" id="ARBA00004123"/>
    </source>
</evidence>
<accession>A0AAV7XJ73</accession>
<name>A0AAV7XJ73_9NEOP</name>
<keyword evidence="5" id="KW-0238">DNA-binding</keyword>
<dbReference type="InterPro" id="IPR000164">
    <property type="entry name" value="Histone_H3/CENP-A"/>
</dbReference>
<dbReference type="GO" id="GO:0030527">
    <property type="term" value="F:structural constituent of chromatin"/>
    <property type="evidence" value="ECO:0007669"/>
    <property type="project" value="InterPro"/>
</dbReference>
<comment type="subcellular location">
    <subcellularLocation>
        <location evidence="2">Chromosome</location>
    </subcellularLocation>
    <subcellularLocation>
        <location evidence="1">Nucleus</location>
    </subcellularLocation>
</comment>
<keyword evidence="6" id="KW-0539">Nucleus</keyword>
<comment type="caution">
    <text evidence="9">The sequence shown here is derived from an EMBL/GenBank/DDBJ whole genome shotgun (WGS) entry which is preliminary data.</text>
</comment>
<dbReference type="GO" id="GO:0046982">
    <property type="term" value="F:protein heterodimerization activity"/>
    <property type="evidence" value="ECO:0007669"/>
    <property type="project" value="InterPro"/>
</dbReference>
<dbReference type="Proteomes" id="UP001075354">
    <property type="component" value="Chromosome 8"/>
</dbReference>
<keyword evidence="10" id="KW-1185">Reference proteome</keyword>
<feature type="domain" description="Core Histone H2A/H2B/H3" evidence="8">
    <location>
        <begin position="21"/>
        <end position="108"/>
    </location>
</feature>
<evidence type="ECO:0000313" key="10">
    <source>
        <dbReference type="Proteomes" id="UP001075354"/>
    </source>
</evidence>
<keyword evidence="4" id="KW-0158">Chromosome</keyword>
<dbReference type="FunFam" id="1.10.20.10:FF:000085">
    <property type="entry name" value="Histone H3.2"/>
    <property type="match status" value="1"/>
</dbReference>
<dbReference type="GO" id="GO:0003677">
    <property type="term" value="F:DNA binding"/>
    <property type="evidence" value="ECO:0007669"/>
    <property type="project" value="UniProtKB-KW"/>
</dbReference>
<evidence type="ECO:0000256" key="6">
    <source>
        <dbReference type="ARBA" id="ARBA00023242"/>
    </source>
</evidence>
<dbReference type="CDD" id="cd22911">
    <property type="entry name" value="HFD_H3"/>
    <property type="match status" value="1"/>
</dbReference>
<keyword evidence="7" id="KW-0544">Nucleosome core</keyword>
<dbReference type="InterPro" id="IPR007125">
    <property type="entry name" value="H2A/H2B/H3"/>
</dbReference>
<organism evidence="9 10">
    <name type="scientific">Megalurothrips usitatus</name>
    <name type="common">bean blossom thrips</name>
    <dbReference type="NCBI Taxonomy" id="439358"/>
    <lineage>
        <taxon>Eukaryota</taxon>
        <taxon>Metazoa</taxon>
        <taxon>Ecdysozoa</taxon>
        <taxon>Arthropoda</taxon>
        <taxon>Hexapoda</taxon>
        <taxon>Insecta</taxon>
        <taxon>Pterygota</taxon>
        <taxon>Neoptera</taxon>
        <taxon>Paraneoptera</taxon>
        <taxon>Thysanoptera</taxon>
        <taxon>Terebrantia</taxon>
        <taxon>Thripoidea</taxon>
        <taxon>Thripidae</taxon>
        <taxon>Megalurothrips</taxon>
    </lineage>
</organism>
<evidence type="ECO:0000256" key="7">
    <source>
        <dbReference type="ARBA" id="ARBA00023269"/>
    </source>
</evidence>
<evidence type="ECO:0000256" key="4">
    <source>
        <dbReference type="ARBA" id="ARBA00022454"/>
    </source>
</evidence>
<dbReference type="SMART" id="SM00428">
    <property type="entry name" value="H3"/>
    <property type="match status" value="1"/>
</dbReference>
<dbReference type="AlphaFoldDB" id="A0AAV7XJ73"/>
<proteinExistence type="inferred from homology"/>
<sequence>MKSNVTENTEVSRRTRRFKNGAKALKEIRSLQRTTDHLIPKASFCRVVREILINFSHVQQQIQSSALEALQEAAEMYLVQFFEDSMLCCLHSKRVTLMPQDCHLVRRLRGPDEVANK</sequence>
<evidence type="ECO:0000256" key="3">
    <source>
        <dbReference type="ARBA" id="ARBA00010343"/>
    </source>
</evidence>
<dbReference type="GO" id="GO:0000786">
    <property type="term" value="C:nucleosome"/>
    <property type="evidence" value="ECO:0007669"/>
    <property type="project" value="UniProtKB-KW"/>
</dbReference>
<dbReference type="PANTHER" id="PTHR45810">
    <property type="entry name" value="HISTONE H3.2"/>
    <property type="match status" value="1"/>
</dbReference>
<gene>
    <name evidence="9" type="ORF">ONE63_009976</name>
</gene>
<dbReference type="SUPFAM" id="SSF47113">
    <property type="entry name" value="Histone-fold"/>
    <property type="match status" value="1"/>
</dbReference>
<evidence type="ECO:0000313" key="9">
    <source>
        <dbReference type="EMBL" id="KAJ1525140.1"/>
    </source>
</evidence>
<evidence type="ECO:0000256" key="5">
    <source>
        <dbReference type="ARBA" id="ARBA00023125"/>
    </source>
</evidence>
<dbReference type="InterPro" id="IPR009072">
    <property type="entry name" value="Histone-fold"/>
</dbReference>
<evidence type="ECO:0000259" key="8">
    <source>
        <dbReference type="Pfam" id="PF00125"/>
    </source>
</evidence>